<dbReference type="InterPro" id="IPR050886">
    <property type="entry name" value="RNA-binding_reg"/>
</dbReference>
<feature type="region of interest" description="Disordered" evidence="3">
    <location>
        <begin position="391"/>
        <end position="469"/>
    </location>
</feature>
<evidence type="ECO:0000256" key="2">
    <source>
        <dbReference type="PROSITE-ProRule" id="PRU00176"/>
    </source>
</evidence>
<evidence type="ECO:0000313" key="6">
    <source>
        <dbReference type="Proteomes" id="UP000041254"/>
    </source>
</evidence>
<reference evidence="5 6" key="1">
    <citation type="submission" date="2014-11" db="EMBL/GenBank/DDBJ databases">
        <authorList>
            <person name="Zhu J."/>
            <person name="Qi W."/>
            <person name="Song R."/>
        </authorList>
    </citation>
    <scope>NUCLEOTIDE SEQUENCE [LARGE SCALE GENOMIC DNA]</scope>
</reference>
<name>A0A0G4EF45_VITBC</name>
<feature type="compositionally biased region" description="Polar residues" evidence="3">
    <location>
        <begin position="457"/>
        <end position="467"/>
    </location>
</feature>
<dbReference type="PANTHER" id="PTHR48024:SF56">
    <property type="entry name" value="HETEROGENEOUS NUCLEAR RIBONUCLEOPROTEIN A0"/>
    <property type="match status" value="1"/>
</dbReference>
<feature type="region of interest" description="Disordered" evidence="3">
    <location>
        <begin position="352"/>
        <end position="378"/>
    </location>
</feature>
<dbReference type="InterPro" id="IPR012677">
    <property type="entry name" value="Nucleotide-bd_a/b_plait_sf"/>
</dbReference>
<dbReference type="PANTHER" id="PTHR48024">
    <property type="entry name" value="GEO13361P1-RELATED"/>
    <property type="match status" value="1"/>
</dbReference>
<dbReference type="VEuPathDB" id="CryptoDB:Vbra_20366"/>
<evidence type="ECO:0000256" key="1">
    <source>
        <dbReference type="ARBA" id="ARBA00022884"/>
    </source>
</evidence>
<gene>
    <name evidence="5" type="ORF">Vbra_20366</name>
</gene>
<feature type="domain" description="RRM" evidence="4">
    <location>
        <begin position="94"/>
        <end position="169"/>
    </location>
</feature>
<dbReference type="STRING" id="1169540.A0A0G4EF45"/>
<keyword evidence="1 2" id="KW-0694">RNA-binding</keyword>
<dbReference type="SMART" id="SM00360">
    <property type="entry name" value="RRM"/>
    <property type="match status" value="2"/>
</dbReference>
<feature type="compositionally biased region" description="Low complexity" evidence="3">
    <location>
        <begin position="542"/>
        <end position="558"/>
    </location>
</feature>
<evidence type="ECO:0000259" key="4">
    <source>
        <dbReference type="PROSITE" id="PS50102"/>
    </source>
</evidence>
<accession>A0A0G4EF45</accession>
<dbReference type="Pfam" id="PF00076">
    <property type="entry name" value="RRM_1"/>
    <property type="match status" value="2"/>
</dbReference>
<dbReference type="AlphaFoldDB" id="A0A0G4EF45"/>
<dbReference type="Gene3D" id="3.30.70.330">
    <property type="match status" value="2"/>
</dbReference>
<feature type="compositionally biased region" description="Polar residues" evidence="3">
    <location>
        <begin position="17"/>
        <end position="26"/>
    </location>
</feature>
<organism evidence="5 6">
    <name type="scientific">Vitrella brassicaformis (strain CCMP3155)</name>
    <dbReference type="NCBI Taxonomy" id="1169540"/>
    <lineage>
        <taxon>Eukaryota</taxon>
        <taxon>Sar</taxon>
        <taxon>Alveolata</taxon>
        <taxon>Colpodellida</taxon>
        <taxon>Vitrellaceae</taxon>
        <taxon>Vitrella</taxon>
    </lineage>
</organism>
<dbReference type="InterPro" id="IPR035979">
    <property type="entry name" value="RBD_domain_sf"/>
</dbReference>
<feature type="compositionally biased region" description="Gly residues" evidence="3">
    <location>
        <begin position="420"/>
        <end position="429"/>
    </location>
</feature>
<dbReference type="InterPro" id="IPR000504">
    <property type="entry name" value="RRM_dom"/>
</dbReference>
<feature type="region of interest" description="Disordered" evidence="3">
    <location>
        <begin position="17"/>
        <end position="48"/>
    </location>
</feature>
<dbReference type="EMBL" id="CDMY01000201">
    <property type="protein sequence ID" value="CEL94021.1"/>
    <property type="molecule type" value="Genomic_DNA"/>
</dbReference>
<sequence>MLDAALPSEIDYDHSLPHNSVATNGTAGFASTPGSGYKKRKMEEPPPGRLEEVRRLISPLSKDQLIDILARAASVHDDVYKEAEAIVSESPASRRLMIRNVAFSTTDESFNNLIKTYGEVDDAVLVRERDGRSKGFGFVTYKDLTSVNRILKDTVQLDGRELLIKLAADPYGSNAKTPNEGKKKLFIRNLSDKTTKDSLANAFSQFGDIEETVIVQDVHGKSKGYGFVVYSRPEDAIRAVQQPQRIVDGRMTFVSFAALGKNDRHVHGGGPGAPHFGGGSPGAPLSSGGYSPLHYYPYAQHRHTAAMQGHMAAAAMAYHRYPTHPHTMHPRATGPPGFPYQPHQPGGYGYPQYPHPHQSGGDHSPYAKAHPQPPIHHSSAYRTYGAYLAQPMPPPEHMRGRFGGLAAPQYGQTGASASPGGRGGGGTGQAGSPDTRRGGRNAPVPPPGQPTGPGSPYATQHNGTHYNGHTGAAMGVAMGGHSPGMSMMGPLQGMGYYNSSGAAANGTAGLTSHQMAGGGQMGAHHTQHGGMAAAHYGHAGQMGQQVGSMGQQGQVGQMPGPPPPYYQQQQQAAGYPR</sequence>
<dbReference type="Proteomes" id="UP000041254">
    <property type="component" value="Unassembled WGS sequence"/>
</dbReference>
<feature type="domain" description="RRM" evidence="4">
    <location>
        <begin position="183"/>
        <end position="259"/>
    </location>
</feature>
<proteinExistence type="predicted"/>
<feature type="compositionally biased region" description="Low complexity" evidence="3">
    <location>
        <begin position="566"/>
        <end position="577"/>
    </location>
</feature>
<keyword evidence="6" id="KW-1185">Reference proteome</keyword>
<dbReference type="GO" id="GO:0003723">
    <property type="term" value="F:RNA binding"/>
    <property type="evidence" value="ECO:0007669"/>
    <property type="project" value="UniProtKB-UniRule"/>
</dbReference>
<dbReference type="PROSITE" id="PS50102">
    <property type="entry name" value="RRM"/>
    <property type="match status" value="2"/>
</dbReference>
<feature type="region of interest" description="Disordered" evidence="3">
    <location>
        <begin position="542"/>
        <end position="577"/>
    </location>
</feature>
<evidence type="ECO:0000256" key="3">
    <source>
        <dbReference type="SAM" id="MobiDB-lite"/>
    </source>
</evidence>
<dbReference type="OrthoDB" id="1875751at2759"/>
<dbReference type="InParanoid" id="A0A0G4EF45"/>
<evidence type="ECO:0000313" key="5">
    <source>
        <dbReference type="EMBL" id="CEL94021.1"/>
    </source>
</evidence>
<dbReference type="OMA" id="THYNGHT"/>
<protein>
    <recommendedName>
        <fullName evidence="4">RRM domain-containing protein</fullName>
    </recommendedName>
</protein>
<dbReference type="SUPFAM" id="SSF54928">
    <property type="entry name" value="RNA-binding domain, RBD"/>
    <property type="match status" value="2"/>
</dbReference>